<dbReference type="RefSeq" id="WP_089799281.1">
    <property type="nucleotide sequence ID" value="NZ_BJYE01000001.1"/>
</dbReference>
<organism evidence="2 3">
    <name type="scientific">Halolactibacillus alkaliphilus</name>
    <dbReference type="NCBI Taxonomy" id="442899"/>
    <lineage>
        <taxon>Bacteria</taxon>
        <taxon>Bacillati</taxon>
        <taxon>Bacillota</taxon>
        <taxon>Bacilli</taxon>
        <taxon>Bacillales</taxon>
        <taxon>Bacillaceae</taxon>
        <taxon>Halolactibacillus</taxon>
    </lineage>
</organism>
<dbReference type="InterPro" id="IPR016181">
    <property type="entry name" value="Acyl_CoA_acyltransferase"/>
</dbReference>
<accession>A0A511WXG6</accession>
<dbReference type="SUPFAM" id="SSF55729">
    <property type="entry name" value="Acyl-CoA N-acyltransferases (Nat)"/>
    <property type="match status" value="1"/>
</dbReference>
<feature type="domain" description="N-acetyltransferase" evidence="1">
    <location>
        <begin position="1"/>
        <end position="142"/>
    </location>
</feature>
<protein>
    <submittedName>
        <fullName evidence="2">Acetyltransferase</fullName>
    </submittedName>
</protein>
<dbReference type="Pfam" id="PF13673">
    <property type="entry name" value="Acetyltransf_10"/>
    <property type="match status" value="1"/>
</dbReference>
<dbReference type="GO" id="GO:0004343">
    <property type="term" value="F:glucosamine 6-phosphate N-acetyltransferase activity"/>
    <property type="evidence" value="ECO:0007669"/>
    <property type="project" value="TreeGrafter"/>
</dbReference>
<keyword evidence="2" id="KW-0808">Transferase</keyword>
<dbReference type="Proteomes" id="UP000321400">
    <property type="component" value="Unassembled WGS sequence"/>
</dbReference>
<dbReference type="PANTHER" id="PTHR13355">
    <property type="entry name" value="GLUCOSAMINE 6-PHOSPHATE N-ACETYLTRANSFERASE"/>
    <property type="match status" value="1"/>
</dbReference>
<dbReference type="Gene3D" id="3.40.630.30">
    <property type="match status" value="1"/>
</dbReference>
<dbReference type="OrthoDB" id="9796171at2"/>
<dbReference type="PANTHER" id="PTHR13355:SF9">
    <property type="entry name" value="ACETYLTRANSFERASE BSU40680-RELATED"/>
    <property type="match status" value="1"/>
</dbReference>
<evidence type="ECO:0000313" key="2">
    <source>
        <dbReference type="EMBL" id="GEN55647.1"/>
    </source>
</evidence>
<comment type="caution">
    <text evidence="2">The sequence shown here is derived from an EMBL/GenBank/DDBJ whole genome shotgun (WGS) entry which is preliminary data.</text>
</comment>
<dbReference type="InterPro" id="IPR039143">
    <property type="entry name" value="GNPNAT1-like"/>
</dbReference>
<dbReference type="InterPro" id="IPR000182">
    <property type="entry name" value="GNAT_dom"/>
</dbReference>
<evidence type="ECO:0000313" key="3">
    <source>
        <dbReference type="Proteomes" id="UP000321400"/>
    </source>
</evidence>
<gene>
    <name evidence="2" type="ORF">HAL01_01110</name>
</gene>
<dbReference type="EMBL" id="BJYE01000001">
    <property type="protein sequence ID" value="GEN55647.1"/>
    <property type="molecule type" value="Genomic_DNA"/>
</dbReference>
<sequence length="146" mass="16573">MARITTQKALDHAFNIRRDVFIIEQGVPETLEFDAFDRLDSGCEHVLMTYNGSPAATGRVRKIDTCAKLERICVRKSYRGFGLGKQVIHQLEAVIKNEHVDHYLLHGQTHAIGFYESLGYTVFSDVFIEDGIPHVKMKKNLSHADN</sequence>
<dbReference type="AlphaFoldDB" id="A0A511WXG6"/>
<proteinExistence type="predicted"/>
<dbReference type="PROSITE" id="PS51186">
    <property type="entry name" value="GNAT"/>
    <property type="match status" value="1"/>
</dbReference>
<reference evidence="2 3" key="1">
    <citation type="submission" date="2019-07" db="EMBL/GenBank/DDBJ databases">
        <title>Whole genome shotgun sequence of Halolactibacillus alkaliphilus NBRC 103919.</title>
        <authorList>
            <person name="Hosoyama A."/>
            <person name="Uohara A."/>
            <person name="Ohji S."/>
            <person name="Ichikawa N."/>
        </authorList>
    </citation>
    <scope>NUCLEOTIDE SEQUENCE [LARGE SCALE GENOMIC DNA]</scope>
    <source>
        <strain evidence="2 3">NBRC 103919</strain>
    </source>
</reference>
<keyword evidence="3" id="KW-1185">Reference proteome</keyword>
<dbReference type="CDD" id="cd04301">
    <property type="entry name" value="NAT_SF"/>
    <property type="match status" value="1"/>
</dbReference>
<dbReference type="STRING" id="442899.SAMN05720591_101204"/>
<name>A0A511WXG6_9BACI</name>
<evidence type="ECO:0000259" key="1">
    <source>
        <dbReference type="PROSITE" id="PS51186"/>
    </source>
</evidence>